<dbReference type="Proteomes" id="UP000824093">
    <property type="component" value="Unassembled WGS sequence"/>
</dbReference>
<sequence>MPIITFWTELNKEIGQTAAAIAAATQMAMEHNKRILLMSTYNNQELQDAFWHPSAGNKKLISSLLGNQKKVMIDNGISGMAKALASNRLNPEQIPNYTKTVFKGRLEILSGFNGEEKEYEELKPIYPDVIQRANRFYDVVIIDLNKTMSDFANSILDISNIVAYGINQKNKSIEHYMESKESGFISTRNDVIPYIARYDQYSKYSTKNIGRLIREKRKINVMPYNTLFAEACDEGTVADYFLKVGTIKGEDRNVKFLGDIRSLTDAIIYRLQELQMKI</sequence>
<dbReference type="AlphaFoldDB" id="A0A9D1M2K8"/>
<gene>
    <name evidence="1" type="ORF">IAB70_07525</name>
</gene>
<proteinExistence type="predicted"/>
<organism evidence="1 2">
    <name type="scientific">Candidatus Merdicola faecigallinarum</name>
    <dbReference type="NCBI Taxonomy" id="2840862"/>
    <lineage>
        <taxon>Bacteria</taxon>
        <taxon>Bacillati</taxon>
        <taxon>Bacillota</taxon>
        <taxon>Clostridia</taxon>
        <taxon>Candidatus Merdicola</taxon>
    </lineage>
</organism>
<evidence type="ECO:0000313" key="2">
    <source>
        <dbReference type="Proteomes" id="UP000824093"/>
    </source>
</evidence>
<protein>
    <submittedName>
        <fullName evidence="1">Uncharacterized protein</fullName>
    </submittedName>
</protein>
<dbReference type="InterPro" id="IPR027417">
    <property type="entry name" value="P-loop_NTPase"/>
</dbReference>
<dbReference type="Gene3D" id="3.40.50.300">
    <property type="entry name" value="P-loop containing nucleotide triphosphate hydrolases"/>
    <property type="match status" value="1"/>
</dbReference>
<reference evidence="1" key="2">
    <citation type="journal article" date="2021" name="PeerJ">
        <title>Extensive microbial diversity within the chicken gut microbiome revealed by metagenomics and culture.</title>
        <authorList>
            <person name="Gilroy R."/>
            <person name="Ravi A."/>
            <person name="Getino M."/>
            <person name="Pursley I."/>
            <person name="Horton D.L."/>
            <person name="Alikhan N.F."/>
            <person name="Baker D."/>
            <person name="Gharbi K."/>
            <person name="Hall N."/>
            <person name="Watson M."/>
            <person name="Adriaenssens E.M."/>
            <person name="Foster-Nyarko E."/>
            <person name="Jarju S."/>
            <person name="Secka A."/>
            <person name="Antonio M."/>
            <person name="Oren A."/>
            <person name="Chaudhuri R.R."/>
            <person name="La Ragione R."/>
            <person name="Hildebrand F."/>
            <person name="Pallen M.J."/>
        </authorList>
    </citation>
    <scope>NUCLEOTIDE SEQUENCE</scope>
    <source>
        <strain evidence="1">CHK195-15760</strain>
    </source>
</reference>
<comment type="caution">
    <text evidence="1">The sequence shown here is derived from an EMBL/GenBank/DDBJ whole genome shotgun (WGS) entry which is preliminary data.</text>
</comment>
<accession>A0A9D1M2K8</accession>
<name>A0A9D1M2K8_9FIRM</name>
<evidence type="ECO:0000313" key="1">
    <source>
        <dbReference type="EMBL" id="HIU52437.1"/>
    </source>
</evidence>
<dbReference type="EMBL" id="DVNH01000063">
    <property type="protein sequence ID" value="HIU52437.1"/>
    <property type="molecule type" value="Genomic_DNA"/>
</dbReference>
<reference evidence="1" key="1">
    <citation type="submission" date="2020-10" db="EMBL/GenBank/DDBJ databases">
        <authorList>
            <person name="Gilroy R."/>
        </authorList>
    </citation>
    <scope>NUCLEOTIDE SEQUENCE</scope>
    <source>
        <strain evidence="1">CHK195-15760</strain>
    </source>
</reference>